<dbReference type="GO" id="GO:0032865">
    <property type="term" value="C:ERMES complex"/>
    <property type="evidence" value="ECO:0007669"/>
    <property type="project" value="UniProtKB-UniRule"/>
</dbReference>
<dbReference type="CDD" id="cd21672">
    <property type="entry name" value="SMP_Mdm12"/>
    <property type="match status" value="1"/>
</dbReference>
<comment type="function">
    <text evidence="9">Component of the ERMES/MDM complex, which serves as a molecular tether to connect the endoplasmic reticulum (ER) and mitochondria. Components of this complex are involved in the control of mitochondrial shape and protein biogenesis, and function in nonvesicular lipid trafficking between the ER and mitochondria. MDM12 is required for the interaction of the ER-resident membrane protein MMM1 and the outer mitochondrial membrane-resident beta-barrel protein MDM10. The MDM12-MMM1 subcomplex functions in the major beta-barrel assembly pathway that is responsible for biogenesis of all mitochondrial outer membrane beta-barrel proteins, and acts in a late step after the SAM complex. The MDM10-MDM12-MMM1 subcomplex further acts in the TOM40-specific pathway after the action of the MDM12-MMM1 complex. Essential for establishing and maintaining the structure of mitochondria and maintenance of mtDNA nucleoids.</text>
</comment>
<keyword evidence="3 9" id="KW-1000">Mitochondrion outer membrane</keyword>
<feature type="region of interest" description="Disordered" evidence="10">
    <location>
        <begin position="204"/>
        <end position="250"/>
    </location>
</feature>
<keyword evidence="11" id="KW-0812">Transmembrane</keyword>
<dbReference type="Proteomes" id="UP000738325">
    <property type="component" value="Unassembled WGS sequence"/>
</dbReference>
<feature type="domain" description="SMP-LTD" evidence="12">
    <location>
        <begin position="1"/>
        <end position="628"/>
    </location>
</feature>
<dbReference type="InterPro" id="IPR031468">
    <property type="entry name" value="SMP_LBD"/>
</dbReference>
<feature type="compositionally biased region" description="Polar residues" evidence="10">
    <location>
        <begin position="237"/>
        <end position="250"/>
    </location>
</feature>
<evidence type="ECO:0000256" key="3">
    <source>
        <dbReference type="ARBA" id="ARBA00022787"/>
    </source>
</evidence>
<organism evidence="13 14">
    <name type="scientific">Dissophora globulifera</name>
    <dbReference type="NCBI Taxonomy" id="979702"/>
    <lineage>
        <taxon>Eukaryota</taxon>
        <taxon>Fungi</taxon>
        <taxon>Fungi incertae sedis</taxon>
        <taxon>Mucoromycota</taxon>
        <taxon>Mortierellomycotina</taxon>
        <taxon>Mortierellomycetes</taxon>
        <taxon>Mortierellales</taxon>
        <taxon>Mortierellaceae</taxon>
        <taxon>Dissophora</taxon>
    </lineage>
</organism>
<protein>
    <recommendedName>
        <fullName evidence="9">Mitochondrial distribution and morphology protein 12</fullName>
    </recommendedName>
    <alternativeName>
        <fullName evidence="9">Mitochondrial inheritance component MDM12</fullName>
    </alternativeName>
</protein>
<dbReference type="PANTHER" id="PTHR28204:SF1">
    <property type="entry name" value="MITOCHONDRIAL DISTRIBUTION AND MORPHOLOGY PROTEIN 12"/>
    <property type="match status" value="1"/>
</dbReference>
<evidence type="ECO:0000256" key="9">
    <source>
        <dbReference type="HAMAP-Rule" id="MF_03104"/>
    </source>
</evidence>
<dbReference type="HAMAP" id="MF_03104">
    <property type="entry name" value="Mdm12"/>
    <property type="match status" value="1"/>
</dbReference>
<evidence type="ECO:0000259" key="12">
    <source>
        <dbReference type="PROSITE" id="PS51847"/>
    </source>
</evidence>
<keyword evidence="2" id="KW-0813">Transport</keyword>
<feature type="compositionally biased region" description="Low complexity" evidence="10">
    <location>
        <begin position="420"/>
        <end position="435"/>
    </location>
</feature>
<feature type="compositionally biased region" description="Low complexity" evidence="10">
    <location>
        <begin position="634"/>
        <end position="652"/>
    </location>
</feature>
<keyword evidence="5" id="KW-0445">Lipid transport</keyword>
<feature type="region of interest" description="Disordered" evidence="10">
    <location>
        <begin position="332"/>
        <end position="387"/>
    </location>
</feature>
<comment type="subunit">
    <text evidence="9">Component of the ER-mitochondria encounter structure (ERMES) or MDM complex, composed of MMM1, MDM10, MDM12 and MDM34. A MMM1 homodimer associates with one molecule of MDM12 on each side in a pairwise head-to-tail manner, and the SMP-LTD domains of MMM1 and MDM12 generate a continuous hydrophobic tunnel for phospholipid trafficking.</text>
</comment>
<evidence type="ECO:0000256" key="4">
    <source>
        <dbReference type="ARBA" id="ARBA00022824"/>
    </source>
</evidence>
<comment type="similarity">
    <text evidence="9">Belongs to the MDM12 family.</text>
</comment>
<proteinExistence type="inferred from homology"/>
<comment type="caution">
    <text evidence="13">The sequence shown here is derived from an EMBL/GenBank/DDBJ whole genome shotgun (WGS) entry which is preliminary data.</text>
</comment>
<accession>A0A9P6RF51</accession>
<evidence type="ECO:0000256" key="11">
    <source>
        <dbReference type="SAM" id="Phobius"/>
    </source>
</evidence>
<dbReference type="GO" id="GO:0015914">
    <property type="term" value="P:phospholipid transport"/>
    <property type="evidence" value="ECO:0007669"/>
    <property type="project" value="TreeGrafter"/>
</dbReference>
<evidence type="ECO:0000256" key="2">
    <source>
        <dbReference type="ARBA" id="ARBA00022448"/>
    </source>
</evidence>
<dbReference type="GO" id="GO:0008289">
    <property type="term" value="F:lipid binding"/>
    <property type="evidence" value="ECO:0007669"/>
    <property type="project" value="UniProtKB-KW"/>
</dbReference>
<dbReference type="EMBL" id="JAAAIP010000350">
    <property type="protein sequence ID" value="KAG0318839.1"/>
    <property type="molecule type" value="Genomic_DNA"/>
</dbReference>
<evidence type="ECO:0000256" key="7">
    <source>
        <dbReference type="ARBA" id="ARBA00023128"/>
    </source>
</evidence>
<keyword evidence="8 9" id="KW-0472">Membrane</keyword>
<keyword evidence="7 9" id="KW-0496">Mitochondrion</keyword>
<evidence type="ECO:0000313" key="14">
    <source>
        <dbReference type="Proteomes" id="UP000738325"/>
    </source>
</evidence>
<dbReference type="GO" id="GO:0045040">
    <property type="term" value="P:protein insertion into mitochondrial outer membrane"/>
    <property type="evidence" value="ECO:0007669"/>
    <property type="project" value="UniProtKB-UniRule"/>
</dbReference>
<dbReference type="InterPro" id="IPR027532">
    <property type="entry name" value="Mdm12"/>
</dbReference>
<keyword evidence="6" id="KW-0446">Lipid-binding</keyword>
<name>A0A9P6RF51_9FUNG</name>
<dbReference type="PANTHER" id="PTHR28204">
    <property type="entry name" value="MITOCHONDRIAL DISTRIBUTION AND MORPHOLOGY PROTEIN 12"/>
    <property type="match status" value="1"/>
</dbReference>
<dbReference type="AlphaFoldDB" id="A0A9P6RF51"/>
<keyword evidence="4 9" id="KW-0256">Endoplasmic reticulum</keyword>
<feature type="compositionally biased region" description="Basic and acidic residues" evidence="10">
    <location>
        <begin position="456"/>
        <end position="485"/>
    </location>
</feature>
<dbReference type="PROSITE" id="PS51847">
    <property type="entry name" value="SMP"/>
    <property type="match status" value="1"/>
</dbReference>
<evidence type="ECO:0000256" key="8">
    <source>
        <dbReference type="ARBA" id="ARBA00023136"/>
    </source>
</evidence>
<evidence type="ECO:0000256" key="6">
    <source>
        <dbReference type="ARBA" id="ARBA00023121"/>
    </source>
</evidence>
<keyword evidence="14" id="KW-1185">Reference proteome</keyword>
<evidence type="ECO:0000256" key="10">
    <source>
        <dbReference type="SAM" id="MobiDB-lite"/>
    </source>
</evidence>
<keyword evidence="11" id="KW-1133">Transmembrane helix</keyword>
<dbReference type="Pfam" id="PF26544">
    <property type="entry name" value="Mdm12"/>
    <property type="match status" value="3"/>
</dbReference>
<dbReference type="GO" id="GO:1990456">
    <property type="term" value="P:mitochondrion-endoplasmic reticulum membrane tethering"/>
    <property type="evidence" value="ECO:0007669"/>
    <property type="project" value="TreeGrafter"/>
</dbReference>
<dbReference type="GO" id="GO:0005789">
    <property type="term" value="C:endoplasmic reticulum membrane"/>
    <property type="evidence" value="ECO:0007669"/>
    <property type="project" value="UniProtKB-SubCell"/>
</dbReference>
<gene>
    <name evidence="9 13" type="primary">MDM12</name>
    <name evidence="13" type="ORF">BGZ99_005428</name>
</gene>
<evidence type="ECO:0000256" key="1">
    <source>
        <dbReference type="ARBA" id="ARBA00004370"/>
    </source>
</evidence>
<feature type="compositionally biased region" description="Polar residues" evidence="10">
    <location>
        <begin position="436"/>
        <end position="448"/>
    </location>
</feature>
<feature type="transmembrane region" description="Helical" evidence="11">
    <location>
        <begin position="527"/>
        <end position="549"/>
    </location>
</feature>
<feature type="compositionally biased region" description="Polar residues" evidence="10">
    <location>
        <begin position="206"/>
        <end position="226"/>
    </location>
</feature>
<comment type="subcellular location">
    <subcellularLocation>
        <location evidence="1">Membrane</location>
    </subcellularLocation>
    <subcellularLocation>
        <location evidence="9">Mitochondrion outer membrane</location>
        <topology evidence="9">Peripheral membrane protein</topology>
        <orientation evidence="9">Cytoplasmic side</orientation>
    </subcellularLocation>
    <subcellularLocation>
        <location evidence="9">Endoplasmic reticulum membrane</location>
        <topology evidence="9">Peripheral membrane protein</topology>
        <orientation evidence="9">Cytoplasmic side</orientation>
    </subcellularLocation>
    <text evidence="9">The ERMES/MDM complex localizes to a few discrete foci (around 10 per single cell), that represent mitochondria-endoplasmic reticulum junctions. These foci are often found next to mtDNA nucleoids.</text>
</comment>
<evidence type="ECO:0000256" key="5">
    <source>
        <dbReference type="ARBA" id="ARBA00023055"/>
    </source>
</evidence>
<feature type="region of interest" description="Disordered" evidence="10">
    <location>
        <begin position="416"/>
        <end position="499"/>
    </location>
</feature>
<dbReference type="OrthoDB" id="3356905at2759"/>
<sequence length="652" mass="71674">MSFVFAWEKLDDEVALQIETMIHNHFQRIPKPSFMGNLAVSKFRFGSTPPSITVLDVTDPLQEWYIHMDQEEARLAQEAADAGGGESLDEGELASGDEYEDDYSYSADGSIVMVGEGDDTVEYLQSRPFDDGDQLDTEAWLRRQQGRSHGESSSSDSLKDERHNLHLRGTHHAQDGSDDDIESEAFYTQGESTIYHGLKAMRLEHSNSTSESPRPASTTGADSPRSQPHHPQLGNALFTSTSGGPNGNMNMSSASLGLGFGAGIGSSPGSVLSTVIQNRAAGARPLSSASFYSSPTSVTASSQLHFPDLSGMVSTGTSASVLGLRTGTPTRTIPSTPRGFESPTLAFSRRPSFSEASGDDSHAVSSVIDRPTPGYPGDMQSREQDHDNPALFMSPVEALNFDAFSRHPTVVERLKDSEMAASSSRNGSQSGRSNQGDQPMSRSNSNSARYHRHHAARPERDVRNLDKQRQRKREETRGNGYDRGDSQTPASFSPSPMPIQRHENDIQLLLSVNYQGQMGFTVETELLLNYPTFAFLALPVKLVITGFSFKAKVMMGYLRNHVNVCFLEPEDPNESILSNVRIESQVGDEQKQAVLKNVGKIERFVVEQLRKFITEDFVYPSYHSIELQRPPPSSQSVSHATSSVQQANYKRH</sequence>
<reference evidence="13" key="1">
    <citation type="journal article" date="2020" name="Fungal Divers.">
        <title>Resolving the Mortierellaceae phylogeny through synthesis of multi-gene phylogenetics and phylogenomics.</title>
        <authorList>
            <person name="Vandepol N."/>
            <person name="Liber J."/>
            <person name="Desiro A."/>
            <person name="Na H."/>
            <person name="Kennedy M."/>
            <person name="Barry K."/>
            <person name="Grigoriev I.V."/>
            <person name="Miller A.N."/>
            <person name="O'Donnell K."/>
            <person name="Stajich J.E."/>
            <person name="Bonito G."/>
        </authorList>
    </citation>
    <scope>NUCLEOTIDE SEQUENCE</scope>
    <source>
        <strain evidence="13">REB-010B</strain>
    </source>
</reference>
<evidence type="ECO:0000313" key="13">
    <source>
        <dbReference type="EMBL" id="KAG0318839.1"/>
    </source>
</evidence>
<feature type="region of interest" description="Disordered" evidence="10">
    <location>
        <begin position="629"/>
        <end position="652"/>
    </location>
</feature>